<feature type="transmembrane region" description="Helical" evidence="1">
    <location>
        <begin position="94"/>
        <end position="113"/>
    </location>
</feature>
<keyword evidence="1" id="KW-0472">Membrane</keyword>
<comment type="caution">
    <text evidence="3">The sequence shown here is derived from an EMBL/GenBank/DDBJ whole genome shotgun (WGS) entry which is preliminary data.</text>
</comment>
<evidence type="ECO:0000313" key="3">
    <source>
        <dbReference type="EMBL" id="GAA3357447.1"/>
    </source>
</evidence>
<dbReference type="RefSeq" id="WP_344926477.1">
    <property type="nucleotide sequence ID" value="NZ_BAAAYK010000038.1"/>
</dbReference>
<evidence type="ECO:0000313" key="4">
    <source>
        <dbReference type="Proteomes" id="UP001500483"/>
    </source>
</evidence>
<dbReference type="EMBL" id="BAAAYK010000038">
    <property type="protein sequence ID" value="GAA3357447.1"/>
    <property type="molecule type" value="Genomic_DNA"/>
</dbReference>
<accession>A0ABP6RPW5</accession>
<proteinExistence type="predicted"/>
<feature type="transmembrane region" description="Helical" evidence="1">
    <location>
        <begin position="39"/>
        <end position="62"/>
    </location>
</feature>
<feature type="transmembrane region" description="Helical" evidence="1">
    <location>
        <begin position="6"/>
        <end position="27"/>
    </location>
</feature>
<organism evidence="3 4">
    <name type="scientific">Saccharopolyspora gregorii</name>
    <dbReference type="NCBI Taxonomy" id="33914"/>
    <lineage>
        <taxon>Bacteria</taxon>
        <taxon>Bacillati</taxon>
        <taxon>Actinomycetota</taxon>
        <taxon>Actinomycetes</taxon>
        <taxon>Pseudonocardiales</taxon>
        <taxon>Pseudonocardiaceae</taxon>
        <taxon>Saccharopolyspora</taxon>
    </lineage>
</organism>
<keyword evidence="4" id="KW-1185">Reference proteome</keyword>
<keyword evidence="1" id="KW-0812">Transmembrane</keyword>
<dbReference type="Proteomes" id="UP001500483">
    <property type="component" value="Unassembled WGS sequence"/>
</dbReference>
<sequence>MLTGISAPTWLMAIAIGLAVVAIAVPLTASATMAAIGPVAVTALVGAGVPAPVAATAVLIFASTEGASPPSGAPIYVASGLAGVDPVKTFLPLLSYYCLPILGIGVLIAVGALPV</sequence>
<gene>
    <name evidence="3" type="ORF">GCM10020366_25540</name>
</gene>
<dbReference type="InterPro" id="IPR010656">
    <property type="entry name" value="DctM"/>
</dbReference>
<name>A0ABP6RPW5_9PSEU</name>
<evidence type="ECO:0000259" key="2">
    <source>
        <dbReference type="Pfam" id="PF06808"/>
    </source>
</evidence>
<reference evidence="4" key="1">
    <citation type="journal article" date="2019" name="Int. J. Syst. Evol. Microbiol.">
        <title>The Global Catalogue of Microorganisms (GCM) 10K type strain sequencing project: providing services to taxonomists for standard genome sequencing and annotation.</title>
        <authorList>
            <consortium name="The Broad Institute Genomics Platform"/>
            <consortium name="The Broad Institute Genome Sequencing Center for Infectious Disease"/>
            <person name="Wu L."/>
            <person name="Ma J."/>
        </authorList>
    </citation>
    <scope>NUCLEOTIDE SEQUENCE [LARGE SCALE GENOMIC DNA]</scope>
    <source>
        <strain evidence="4">JCM 9687</strain>
    </source>
</reference>
<dbReference type="Pfam" id="PF06808">
    <property type="entry name" value="DctM"/>
    <property type="match status" value="1"/>
</dbReference>
<feature type="domain" description="TRAP C4-dicarboxylate transport system permease DctM subunit" evidence="2">
    <location>
        <begin position="1"/>
        <end position="104"/>
    </location>
</feature>
<protein>
    <recommendedName>
        <fullName evidence="2">TRAP C4-dicarboxylate transport system permease DctM subunit domain-containing protein</fullName>
    </recommendedName>
</protein>
<evidence type="ECO:0000256" key="1">
    <source>
        <dbReference type="SAM" id="Phobius"/>
    </source>
</evidence>
<keyword evidence="1" id="KW-1133">Transmembrane helix</keyword>